<dbReference type="Proteomes" id="UP000590564">
    <property type="component" value="Unassembled WGS sequence"/>
</dbReference>
<dbReference type="Pfam" id="PF02597">
    <property type="entry name" value="ThiS"/>
    <property type="match status" value="1"/>
</dbReference>
<evidence type="ECO:0000313" key="15">
    <source>
        <dbReference type="Proteomes" id="UP000590564"/>
    </source>
</evidence>
<dbReference type="Gene3D" id="3.10.20.30">
    <property type="match status" value="1"/>
</dbReference>
<dbReference type="InterPro" id="IPR003749">
    <property type="entry name" value="ThiS/MoaD-like"/>
</dbReference>
<organism evidence="1 9">
    <name type="scientific">Methanococcus maripaludis</name>
    <name type="common">Methanococcus deltae</name>
    <dbReference type="NCBI Taxonomy" id="39152"/>
    <lineage>
        <taxon>Archaea</taxon>
        <taxon>Methanobacteriati</taxon>
        <taxon>Methanobacteriota</taxon>
        <taxon>Methanomada group</taxon>
        <taxon>Methanococci</taxon>
        <taxon>Methanococcales</taxon>
        <taxon>Methanococcaceae</taxon>
        <taxon>Methanococcus</taxon>
    </lineage>
</organism>
<proteinExistence type="predicted"/>
<sequence>MDLTIKFFAKCREDFGEGLKISIDLNEVSVLELIEILEKDYNLQLKEDFENGRIIVSKDFEIVSSNDIINKNSEIGIYPPVSGG</sequence>
<dbReference type="EMBL" id="JACDUO010000001">
    <property type="protein sequence ID" value="MBA2863370.1"/>
    <property type="molecule type" value="Genomic_DNA"/>
</dbReference>
<dbReference type="InterPro" id="IPR016155">
    <property type="entry name" value="Mopterin_synth/thiamin_S_b"/>
</dbReference>
<dbReference type="Proteomes" id="UP000571854">
    <property type="component" value="Unassembled WGS sequence"/>
</dbReference>
<dbReference type="OMA" id="FEIMGSD"/>
<dbReference type="EMBL" id="JACDUH010000001">
    <property type="protein sequence ID" value="MBA2850239.1"/>
    <property type="molecule type" value="Genomic_DNA"/>
</dbReference>
<dbReference type="EMBL" id="JACCQJ010000001">
    <property type="protein sequence ID" value="MBG0768952.1"/>
    <property type="molecule type" value="Genomic_DNA"/>
</dbReference>
<evidence type="ECO:0000313" key="7">
    <source>
        <dbReference type="EMBL" id="MBB6496626.1"/>
    </source>
</evidence>
<dbReference type="EMBL" id="JACHIQ010000001">
    <property type="protein sequence ID" value="MBB6067107.1"/>
    <property type="molecule type" value="Genomic_DNA"/>
</dbReference>
<evidence type="ECO:0000313" key="5">
    <source>
        <dbReference type="EMBL" id="MBA2863370.1"/>
    </source>
</evidence>
<name>A0A2L1CCB9_METMI</name>
<dbReference type="EMBL" id="JACDUJ010000001">
    <property type="protein sequence ID" value="MBA2847256.1"/>
    <property type="molecule type" value="Genomic_DNA"/>
</dbReference>
<evidence type="ECO:0000313" key="13">
    <source>
        <dbReference type="Proteomes" id="UP000571854"/>
    </source>
</evidence>
<reference evidence="9" key="1">
    <citation type="journal article" date="2018" name="Genome Announc.">
        <title>Complete Genome Sequence of the Methanococcus maripaludis Type Strain JJ (DSM 2067), a Model for Selenoprotein Synthesis in Archaea.</title>
        <authorList>
            <person name="Poehlein A."/>
            <person name="Heym D."/>
            <person name="Quitzke V."/>
            <person name="Fersch J."/>
            <person name="Daniel R."/>
            <person name="Rother M."/>
        </authorList>
    </citation>
    <scope>NUCLEOTIDE SEQUENCE [LARGE SCALE GENOMIC DNA]</scope>
    <source>
        <strain evidence="9">DSM 2067</strain>
    </source>
</reference>
<dbReference type="EMBL" id="JACHED010000001">
    <property type="protein sequence ID" value="MBB6496626.1"/>
    <property type="molecule type" value="Genomic_DNA"/>
</dbReference>
<dbReference type="Proteomes" id="UP000558015">
    <property type="component" value="Unassembled WGS sequence"/>
</dbReference>
<evidence type="ECO:0000313" key="1">
    <source>
        <dbReference type="EMBL" id="AVB76860.1"/>
    </source>
</evidence>
<evidence type="ECO:0000313" key="8">
    <source>
        <dbReference type="EMBL" id="MBG0768952.1"/>
    </source>
</evidence>
<dbReference type="InterPro" id="IPR012675">
    <property type="entry name" value="Beta-grasp_dom_sf"/>
</dbReference>
<dbReference type="AlphaFoldDB" id="A0A2L1CCB9"/>
<dbReference type="EMBL" id="JACDUN010000001">
    <property type="protein sequence ID" value="MBA2857672.1"/>
    <property type="molecule type" value="Genomic_DNA"/>
</dbReference>
<reference evidence="1" key="2">
    <citation type="submission" date="2018-02" db="EMBL/GenBank/DDBJ databases">
        <title>Complete genome sequence of the Methanococcus maripaludis type strain JJ (DSM 2067), a model for selenoprotein synthesis in Archaea.</title>
        <authorList>
            <person name="Poehlein A."/>
            <person name="Heym D."/>
            <person name="Quitzke V."/>
            <person name="Fersch J."/>
            <person name="Daniel R."/>
            <person name="Rother M."/>
        </authorList>
    </citation>
    <scope>NUCLEOTIDE SEQUENCE [LARGE SCALE GENOMIC DNA]</scope>
    <source>
        <strain evidence="1">DSM 2067</strain>
    </source>
</reference>
<dbReference type="Proteomes" id="UP000714405">
    <property type="component" value="Unassembled WGS sequence"/>
</dbReference>
<evidence type="ECO:0000313" key="12">
    <source>
        <dbReference type="Proteomes" id="UP000567099"/>
    </source>
</evidence>
<evidence type="ECO:0000313" key="4">
    <source>
        <dbReference type="EMBL" id="MBA2857672.1"/>
    </source>
</evidence>
<dbReference type="Proteomes" id="UP000564425">
    <property type="component" value="Unassembled WGS sequence"/>
</dbReference>
<gene>
    <name evidence="8" type="ORF">H0S71_03485</name>
    <name evidence="3" type="ORF">HNP86_000370</name>
    <name evidence="2" type="ORF">HNP88_001440</name>
    <name evidence="4" type="ORF">HNP93_000373</name>
    <name evidence="5" type="ORF">HNP94_000370</name>
    <name evidence="7" type="ORF">HNP96_000647</name>
    <name evidence="6" type="ORF">HNP97_000597</name>
    <name evidence="1" type="ORF">MMJJ_14820</name>
</gene>
<reference evidence="8" key="4">
    <citation type="submission" date="2020-07" db="EMBL/GenBank/DDBJ databases">
        <title>Severe corrosion of carbon steel in oil field produced water can be linked to methanogenic archaea containing a special type of NiFe hydrogenase.</title>
        <authorList>
            <person name="Lahme S."/>
            <person name="Mand J."/>
            <person name="Longwell J."/>
            <person name="Smith R."/>
            <person name="Enning D."/>
        </authorList>
    </citation>
    <scope>NUCLEOTIDE SEQUENCE</scope>
    <source>
        <strain evidence="8">MIC098Bin5</strain>
    </source>
</reference>
<dbReference type="SUPFAM" id="SSF54285">
    <property type="entry name" value="MoaD/ThiS"/>
    <property type="match status" value="1"/>
</dbReference>
<reference evidence="10 11" key="3">
    <citation type="submission" date="2020-07" db="EMBL/GenBank/DDBJ databases">
        <title>Genomic Encyclopedia of Type Strains, Phase IV (KMG-V): Genome sequencing to study the core and pangenomes of soil and plant-associated prokaryotes.</title>
        <authorList>
            <person name="Whitman W."/>
        </authorList>
    </citation>
    <scope>NUCLEOTIDE SEQUENCE [LARGE SCALE GENOMIC DNA]</scope>
    <source>
        <strain evidence="3 11">A1</strain>
        <strain evidence="2 13">A5</strain>
        <strain evidence="4 10">C12</strain>
        <strain evidence="5 12">C13</strain>
        <strain evidence="7 15">D1</strain>
        <strain evidence="6 14">DSM 7078</strain>
    </source>
</reference>
<evidence type="ECO:0000313" key="6">
    <source>
        <dbReference type="EMBL" id="MBB6067107.1"/>
    </source>
</evidence>
<dbReference type="RefSeq" id="WP_011171301.1">
    <property type="nucleotide sequence ID" value="NZ_BAAABJ010000001.1"/>
</dbReference>
<dbReference type="GeneID" id="10982931"/>
<evidence type="ECO:0000313" key="10">
    <source>
        <dbReference type="Proteomes" id="UP000558015"/>
    </source>
</evidence>
<dbReference type="EMBL" id="CP026606">
    <property type="protein sequence ID" value="AVB76860.1"/>
    <property type="molecule type" value="Genomic_DNA"/>
</dbReference>
<evidence type="ECO:0000313" key="11">
    <source>
        <dbReference type="Proteomes" id="UP000564425"/>
    </source>
</evidence>
<dbReference type="KEGG" id="mmad:MMJJ_14820"/>
<evidence type="ECO:0000313" key="2">
    <source>
        <dbReference type="EMBL" id="MBA2847256.1"/>
    </source>
</evidence>
<dbReference type="Proteomes" id="UP000567099">
    <property type="component" value="Unassembled WGS sequence"/>
</dbReference>
<protein>
    <submittedName>
        <fullName evidence="1 8">ThiS family protein</fullName>
    </submittedName>
    <submittedName>
        <fullName evidence="2">Molybdopterin synthase sulfur carrier subunit</fullName>
    </submittedName>
</protein>
<dbReference type="Proteomes" id="UP000239462">
    <property type="component" value="Chromosome"/>
</dbReference>
<evidence type="ECO:0000313" key="9">
    <source>
        <dbReference type="Proteomes" id="UP000239462"/>
    </source>
</evidence>
<evidence type="ECO:0000313" key="3">
    <source>
        <dbReference type="EMBL" id="MBA2850239.1"/>
    </source>
</evidence>
<evidence type="ECO:0000313" key="14">
    <source>
        <dbReference type="Proteomes" id="UP000584706"/>
    </source>
</evidence>
<dbReference type="Proteomes" id="UP000584706">
    <property type="component" value="Unassembled WGS sequence"/>
</dbReference>
<accession>A0A2L1CCB9</accession>